<evidence type="ECO:0000256" key="1">
    <source>
        <dbReference type="SAM" id="MobiDB-lite"/>
    </source>
</evidence>
<evidence type="ECO:0000259" key="3">
    <source>
        <dbReference type="Pfam" id="PF10756"/>
    </source>
</evidence>
<proteinExistence type="predicted"/>
<dbReference type="EMBL" id="JADBEM010000001">
    <property type="protein sequence ID" value="MBE1611006.1"/>
    <property type="molecule type" value="Genomic_DNA"/>
</dbReference>
<protein>
    <recommendedName>
        <fullName evidence="3">Low molecular weight protein antigen 6 PH domain-containing protein</fullName>
    </recommendedName>
</protein>
<sequence length="169" mass="18113">MSSREPGSAPEPTGPAESAGVPALPHTWRPRLGPAVAVVMGVVLAAAAAAMWIAFPAEVRAQFNLLQTVTLLLVLLAILFGLQRVARMRVCADERGLTVVNLTRTRTLEWAQVVRVGLRSGDPWVQLDLDDGTTVSVMAIQSADGPRARAAVRELARLVAVQTRTTRDD</sequence>
<organism evidence="4 5">
    <name type="scientific">Actinopolymorpha pittospori</name>
    <dbReference type="NCBI Taxonomy" id="648752"/>
    <lineage>
        <taxon>Bacteria</taxon>
        <taxon>Bacillati</taxon>
        <taxon>Actinomycetota</taxon>
        <taxon>Actinomycetes</taxon>
        <taxon>Propionibacteriales</taxon>
        <taxon>Actinopolymorphaceae</taxon>
        <taxon>Actinopolymorpha</taxon>
    </lineage>
</organism>
<name>A0A927N298_9ACTN</name>
<dbReference type="InterPro" id="IPR019692">
    <property type="entry name" value="CFP-6_PH"/>
</dbReference>
<feature type="region of interest" description="Disordered" evidence="1">
    <location>
        <begin position="1"/>
        <end position="23"/>
    </location>
</feature>
<reference evidence="4" key="1">
    <citation type="submission" date="2020-10" db="EMBL/GenBank/DDBJ databases">
        <title>Sequencing the genomes of 1000 actinobacteria strains.</title>
        <authorList>
            <person name="Klenk H.-P."/>
        </authorList>
    </citation>
    <scope>NUCLEOTIDE SEQUENCE</scope>
    <source>
        <strain evidence="4">DSM 45354</strain>
    </source>
</reference>
<dbReference type="Proteomes" id="UP000638648">
    <property type="component" value="Unassembled WGS sequence"/>
</dbReference>
<evidence type="ECO:0000313" key="5">
    <source>
        <dbReference type="Proteomes" id="UP000638648"/>
    </source>
</evidence>
<gene>
    <name evidence="4" type="ORF">HEB94_007854</name>
</gene>
<keyword evidence="5" id="KW-1185">Reference proteome</keyword>
<comment type="caution">
    <text evidence="4">The sequence shown here is derived from an EMBL/GenBank/DDBJ whole genome shotgun (WGS) entry which is preliminary data.</text>
</comment>
<feature type="transmembrane region" description="Helical" evidence="2">
    <location>
        <begin position="35"/>
        <end position="55"/>
    </location>
</feature>
<evidence type="ECO:0000256" key="2">
    <source>
        <dbReference type="SAM" id="Phobius"/>
    </source>
</evidence>
<dbReference type="RefSeq" id="WP_202896768.1">
    <property type="nucleotide sequence ID" value="NZ_BAABJL010000042.1"/>
</dbReference>
<evidence type="ECO:0000313" key="4">
    <source>
        <dbReference type="EMBL" id="MBE1611006.1"/>
    </source>
</evidence>
<feature type="domain" description="Low molecular weight protein antigen 6 PH" evidence="3">
    <location>
        <begin position="87"/>
        <end position="156"/>
    </location>
</feature>
<accession>A0A927N298</accession>
<dbReference type="AlphaFoldDB" id="A0A927N298"/>
<dbReference type="Pfam" id="PF10756">
    <property type="entry name" value="bPH_6"/>
    <property type="match status" value="1"/>
</dbReference>
<keyword evidence="2" id="KW-0812">Transmembrane</keyword>
<keyword evidence="2" id="KW-1133">Transmembrane helix</keyword>
<feature type="transmembrane region" description="Helical" evidence="2">
    <location>
        <begin position="61"/>
        <end position="82"/>
    </location>
</feature>
<keyword evidence="2" id="KW-0472">Membrane</keyword>